<gene>
    <name evidence="2" type="ORF">VMF7928_01333</name>
</gene>
<evidence type="ECO:0000313" key="2">
    <source>
        <dbReference type="EMBL" id="CAH0537780.1"/>
    </source>
</evidence>
<dbReference type="InterPro" id="IPR050744">
    <property type="entry name" value="AI-2_Isomerase_LsrG"/>
</dbReference>
<dbReference type="InterPro" id="IPR007138">
    <property type="entry name" value="ABM_dom"/>
</dbReference>
<dbReference type="InterPro" id="IPR011008">
    <property type="entry name" value="Dimeric_a/b-barrel"/>
</dbReference>
<evidence type="ECO:0000259" key="1">
    <source>
        <dbReference type="PROSITE" id="PS51725"/>
    </source>
</evidence>
<dbReference type="PANTHER" id="PTHR33336">
    <property type="entry name" value="QUINOL MONOOXYGENASE YGIN-RELATED"/>
    <property type="match status" value="1"/>
</dbReference>
<dbReference type="PANTHER" id="PTHR33336:SF15">
    <property type="entry name" value="ABM DOMAIN-CONTAINING PROTEIN"/>
    <property type="match status" value="1"/>
</dbReference>
<dbReference type="Proteomes" id="UP000838748">
    <property type="component" value="Unassembled WGS sequence"/>
</dbReference>
<dbReference type="Gene3D" id="3.30.70.100">
    <property type="match status" value="1"/>
</dbReference>
<dbReference type="RefSeq" id="WP_237360673.1">
    <property type="nucleotide sequence ID" value="NZ_CAKLDM010000001.1"/>
</dbReference>
<feature type="domain" description="ABM" evidence="1">
    <location>
        <begin position="2"/>
        <end position="98"/>
    </location>
</feature>
<organism evidence="2 3">
    <name type="scientific">Vibrio marisflavi CECT 7928</name>
    <dbReference type="NCBI Taxonomy" id="634439"/>
    <lineage>
        <taxon>Bacteria</taxon>
        <taxon>Pseudomonadati</taxon>
        <taxon>Pseudomonadota</taxon>
        <taxon>Gammaproteobacteria</taxon>
        <taxon>Vibrionales</taxon>
        <taxon>Vibrionaceae</taxon>
        <taxon>Vibrio</taxon>
    </lineage>
</organism>
<dbReference type="PROSITE" id="PS51725">
    <property type="entry name" value="ABM"/>
    <property type="match status" value="1"/>
</dbReference>
<comment type="caution">
    <text evidence="2">The sequence shown here is derived from an EMBL/GenBank/DDBJ whole genome shotgun (WGS) entry which is preliminary data.</text>
</comment>
<proteinExistence type="predicted"/>
<reference evidence="2" key="1">
    <citation type="submission" date="2021-11" db="EMBL/GenBank/DDBJ databases">
        <authorList>
            <person name="Rodrigo-Torres L."/>
            <person name="Arahal R. D."/>
            <person name="Lucena T."/>
        </authorList>
    </citation>
    <scope>NUCLEOTIDE SEQUENCE</scope>
    <source>
        <strain evidence="2">CECT 7928</strain>
    </source>
</reference>
<keyword evidence="3" id="KW-1185">Reference proteome</keyword>
<accession>A0ABM9A212</accession>
<dbReference type="EMBL" id="CAKLDM010000001">
    <property type="protein sequence ID" value="CAH0537780.1"/>
    <property type="molecule type" value="Genomic_DNA"/>
</dbReference>
<sequence>MLTVIIHAKIKPHLLSEFIEVAKKLTADTLGRRKGCISYSFNQRQDKPEEFVIYEQWESQETLDAHIEKLKDLLGPEKEGELLPEKLLNFYESAEPILYNQI</sequence>
<protein>
    <recommendedName>
        <fullName evidence="1">ABM domain-containing protein</fullName>
    </recommendedName>
</protein>
<evidence type="ECO:0000313" key="3">
    <source>
        <dbReference type="Proteomes" id="UP000838748"/>
    </source>
</evidence>
<name>A0ABM9A212_9VIBR</name>
<dbReference type="SUPFAM" id="SSF54909">
    <property type="entry name" value="Dimeric alpha+beta barrel"/>
    <property type="match status" value="1"/>
</dbReference>
<dbReference type="Pfam" id="PF03992">
    <property type="entry name" value="ABM"/>
    <property type="match status" value="1"/>
</dbReference>